<sequence>MTDTKAGVSCAMQEDEFHLLYPPGHAPATHNAMQNYDFVHTLQIDQMIGIKRESYRGIPDLRIERFFSCDPAVLRYRADVIWEFAESEPLQELLQEALPMIRDVYEMRRVLHHGDGSLESGLSSTRYIEQYLELMALFETRLQPVSPRSEGVRRLKAAVDARCHTQAYQALCTHLKELETRIGQIKSITLGVNLDSNLHVTEAGLVSLNTSRFRAGNLMDRLCGRVGKDPMVCLSGFANVLKAGRDDEKQALDGAVHRALDTIFTKTIRSWEPVINQFYHDETRFFVDMLDDLRFLSSAVAFIQQLQQAGGKLCRPVICPPEKRTLQLHNVYNPMLALKSEGETIVSNDFRFDADGRFYLVTGPNHGGKSIFCYSIGMAQALFQLGLPVPAEQATMSPVTGIYTHFPTSDEDNYGKGRLESECARISEILPCLRDTDLFLMDESFSSTSLIEASYIASEVLAAISEIGCGGVYVTHIHELTQHVQELSTGPGKIDNLVAQMQNIANGTRSYRVLRTTPDGLSYAKDIARKYGLSREEILRRREEAKQTEGCPIHESVRQ</sequence>
<reference evidence="5" key="2">
    <citation type="submission" date="2021-04" db="EMBL/GenBank/DDBJ databases">
        <authorList>
            <person name="Gilroy R."/>
        </authorList>
    </citation>
    <scope>NUCLEOTIDE SEQUENCE</scope>
    <source>
        <strain evidence="5">ChiBcec8-13705</strain>
    </source>
</reference>
<keyword evidence="2" id="KW-0067">ATP-binding</keyword>
<protein>
    <recommendedName>
        <fullName evidence="4">DNA mismatch repair proteins mutS family domain-containing protein</fullName>
    </recommendedName>
</protein>
<accession>A0A9D2M5B8</accession>
<evidence type="ECO:0000256" key="2">
    <source>
        <dbReference type="ARBA" id="ARBA00022840"/>
    </source>
</evidence>
<proteinExistence type="predicted"/>
<dbReference type="Pfam" id="PF00488">
    <property type="entry name" value="MutS_V"/>
    <property type="match status" value="1"/>
</dbReference>
<dbReference type="PANTHER" id="PTHR11361">
    <property type="entry name" value="DNA MISMATCH REPAIR PROTEIN MUTS FAMILY MEMBER"/>
    <property type="match status" value="1"/>
</dbReference>
<dbReference type="SMART" id="SM00534">
    <property type="entry name" value="MUTSac"/>
    <property type="match status" value="1"/>
</dbReference>
<reference evidence="5" key="1">
    <citation type="journal article" date="2021" name="PeerJ">
        <title>Extensive microbial diversity within the chicken gut microbiome revealed by metagenomics and culture.</title>
        <authorList>
            <person name="Gilroy R."/>
            <person name="Ravi A."/>
            <person name="Getino M."/>
            <person name="Pursley I."/>
            <person name="Horton D.L."/>
            <person name="Alikhan N.F."/>
            <person name="Baker D."/>
            <person name="Gharbi K."/>
            <person name="Hall N."/>
            <person name="Watson M."/>
            <person name="Adriaenssens E.M."/>
            <person name="Foster-Nyarko E."/>
            <person name="Jarju S."/>
            <person name="Secka A."/>
            <person name="Antonio M."/>
            <person name="Oren A."/>
            <person name="Chaudhuri R.R."/>
            <person name="La Ragione R."/>
            <person name="Hildebrand F."/>
            <person name="Pallen M.J."/>
        </authorList>
    </citation>
    <scope>NUCLEOTIDE SEQUENCE</scope>
    <source>
        <strain evidence="5">ChiBcec8-13705</strain>
    </source>
</reference>
<name>A0A9D2M5B8_9FIRM</name>
<feature type="domain" description="DNA mismatch repair proteins mutS family" evidence="4">
    <location>
        <begin position="356"/>
        <end position="546"/>
    </location>
</feature>
<dbReference type="Gene3D" id="3.40.50.300">
    <property type="entry name" value="P-loop containing nucleotide triphosphate hydrolases"/>
    <property type="match status" value="1"/>
</dbReference>
<keyword evidence="1" id="KW-0547">Nucleotide-binding</keyword>
<dbReference type="AlphaFoldDB" id="A0A9D2M5B8"/>
<comment type="caution">
    <text evidence="5">The sequence shown here is derived from an EMBL/GenBank/DDBJ whole genome shotgun (WGS) entry which is preliminary data.</text>
</comment>
<evidence type="ECO:0000256" key="1">
    <source>
        <dbReference type="ARBA" id="ARBA00022741"/>
    </source>
</evidence>
<evidence type="ECO:0000259" key="4">
    <source>
        <dbReference type="SMART" id="SM00534"/>
    </source>
</evidence>
<dbReference type="InterPro" id="IPR045076">
    <property type="entry name" value="MutS"/>
</dbReference>
<evidence type="ECO:0000256" key="3">
    <source>
        <dbReference type="ARBA" id="ARBA00023125"/>
    </source>
</evidence>
<dbReference type="GO" id="GO:0006298">
    <property type="term" value="P:mismatch repair"/>
    <property type="evidence" value="ECO:0007669"/>
    <property type="project" value="InterPro"/>
</dbReference>
<keyword evidence="3" id="KW-0238">DNA-binding</keyword>
<dbReference type="SUPFAM" id="SSF52540">
    <property type="entry name" value="P-loop containing nucleoside triphosphate hydrolases"/>
    <property type="match status" value="1"/>
</dbReference>
<dbReference type="EMBL" id="DWYG01000026">
    <property type="protein sequence ID" value="HJB41337.1"/>
    <property type="molecule type" value="Genomic_DNA"/>
</dbReference>
<evidence type="ECO:0000313" key="5">
    <source>
        <dbReference type="EMBL" id="HJB41337.1"/>
    </source>
</evidence>
<dbReference type="PANTHER" id="PTHR11361:SF34">
    <property type="entry name" value="DNA MISMATCH REPAIR PROTEIN MSH1, MITOCHONDRIAL"/>
    <property type="match status" value="1"/>
</dbReference>
<dbReference type="InterPro" id="IPR000432">
    <property type="entry name" value="DNA_mismatch_repair_MutS_C"/>
</dbReference>
<organism evidence="5 6">
    <name type="scientific">Candidatus Gemmiger avicola</name>
    <dbReference type="NCBI Taxonomy" id="2838605"/>
    <lineage>
        <taxon>Bacteria</taxon>
        <taxon>Bacillati</taxon>
        <taxon>Bacillota</taxon>
        <taxon>Clostridia</taxon>
        <taxon>Eubacteriales</taxon>
        <taxon>Gemmiger</taxon>
    </lineage>
</organism>
<dbReference type="GO" id="GO:0030983">
    <property type="term" value="F:mismatched DNA binding"/>
    <property type="evidence" value="ECO:0007669"/>
    <property type="project" value="InterPro"/>
</dbReference>
<dbReference type="GO" id="GO:0005524">
    <property type="term" value="F:ATP binding"/>
    <property type="evidence" value="ECO:0007669"/>
    <property type="project" value="UniProtKB-KW"/>
</dbReference>
<dbReference type="Proteomes" id="UP000886803">
    <property type="component" value="Unassembled WGS sequence"/>
</dbReference>
<dbReference type="InterPro" id="IPR027417">
    <property type="entry name" value="P-loop_NTPase"/>
</dbReference>
<dbReference type="GO" id="GO:0140664">
    <property type="term" value="F:ATP-dependent DNA damage sensor activity"/>
    <property type="evidence" value="ECO:0007669"/>
    <property type="project" value="InterPro"/>
</dbReference>
<evidence type="ECO:0000313" key="6">
    <source>
        <dbReference type="Proteomes" id="UP000886803"/>
    </source>
</evidence>
<dbReference type="GO" id="GO:0005829">
    <property type="term" value="C:cytosol"/>
    <property type="evidence" value="ECO:0007669"/>
    <property type="project" value="TreeGrafter"/>
</dbReference>
<gene>
    <name evidence="5" type="ORF">H9945_02445</name>
</gene>